<evidence type="ECO:0000256" key="1">
    <source>
        <dbReference type="SAM" id="MobiDB-lite"/>
    </source>
</evidence>
<gene>
    <name evidence="2" type="ORF">Anapl_09085</name>
</gene>
<dbReference type="Proteomes" id="UP000296049">
    <property type="component" value="Unassembled WGS sequence"/>
</dbReference>
<evidence type="ECO:0000313" key="3">
    <source>
        <dbReference type="Proteomes" id="UP000296049"/>
    </source>
</evidence>
<feature type="region of interest" description="Disordered" evidence="1">
    <location>
        <begin position="1"/>
        <end position="29"/>
    </location>
</feature>
<dbReference type="EMBL" id="KB744195">
    <property type="protein sequence ID" value="EOA95740.1"/>
    <property type="molecule type" value="Genomic_DNA"/>
</dbReference>
<organism evidence="2 3">
    <name type="scientific">Anas platyrhynchos</name>
    <name type="common">Mallard</name>
    <name type="synonym">Anas boschas</name>
    <dbReference type="NCBI Taxonomy" id="8839"/>
    <lineage>
        <taxon>Eukaryota</taxon>
        <taxon>Metazoa</taxon>
        <taxon>Chordata</taxon>
        <taxon>Craniata</taxon>
        <taxon>Vertebrata</taxon>
        <taxon>Euteleostomi</taxon>
        <taxon>Archelosauria</taxon>
        <taxon>Archosauria</taxon>
        <taxon>Dinosauria</taxon>
        <taxon>Saurischia</taxon>
        <taxon>Theropoda</taxon>
        <taxon>Coelurosauria</taxon>
        <taxon>Aves</taxon>
        <taxon>Neognathae</taxon>
        <taxon>Galloanserae</taxon>
        <taxon>Anseriformes</taxon>
        <taxon>Anatidae</taxon>
        <taxon>Anatinae</taxon>
        <taxon>Anas</taxon>
    </lineage>
</organism>
<keyword evidence="3" id="KW-1185">Reference proteome</keyword>
<reference evidence="3" key="1">
    <citation type="journal article" date="2013" name="Nat. Genet.">
        <title>The duck genome and transcriptome provide insight into an avian influenza virus reservoir species.</title>
        <authorList>
            <person name="Huang Y."/>
            <person name="Li Y."/>
            <person name="Burt D.W."/>
            <person name="Chen H."/>
            <person name="Zhang Y."/>
            <person name="Qian W."/>
            <person name="Kim H."/>
            <person name="Gan S."/>
            <person name="Zhao Y."/>
            <person name="Li J."/>
            <person name="Yi K."/>
            <person name="Feng H."/>
            <person name="Zhu P."/>
            <person name="Li B."/>
            <person name="Liu Q."/>
            <person name="Fairley S."/>
            <person name="Magor K.E."/>
            <person name="Du Z."/>
            <person name="Hu X."/>
            <person name="Goodman L."/>
            <person name="Tafer H."/>
            <person name="Vignal A."/>
            <person name="Lee T."/>
            <person name="Kim K.W."/>
            <person name="Sheng Z."/>
            <person name="An Y."/>
            <person name="Searle S."/>
            <person name="Herrero J."/>
            <person name="Groenen M.A."/>
            <person name="Crooijmans R.P."/>
            <person name="Faraut T."/>
            <person name="Cai Q."/>
            <person name="Webster R.G."/>
            <person name="Aldridge J.R."/>
            <person name="Warren W.C."/>
            <person name="Bartschat S."/>
            <person name="Kehr S."/>
            <person name="Marz M."/>
            <person name="Stadler P.F."/>
            <person name="Smith J."/>
            <person name="Kraus R.H."/>
            <person name="Zhao Y."/>
            <person name="Ren L."/>
            <person name="Fei J."/>
            <person name="Morisson M."/>
            <person name="Kaiser P."/>
            <person name="Griffin D.K."/>
            <person name="Rao M."/>
            <person name="Pitel F."/>
            <person name="Wang J."/>
            <person name="Li N."/>
        </authorList>
    </citation>
    <scope>NUCLEOTIDE SEQUENCE [LARGE SCALE GENOMIC DNA]</scope>
</reference>
<dbReference type="AlphaFoldDB" id="R0JEQ2"/>
<evidence type="ECO:0000313" key="2">
    <source>
        <dbReference type="EMBL" id="EOA95740.1"/>
    </source>
</evidence>
<protein>
    <submittedName>
        <fullName evidence="2">Uncharacterized protein</fullName>
    </submittedName>
</protein>
<accession>R0JEQ2</accession>
<sequence length="201" mass="21916">MRVQRDGARRGSVAKPDLQPPEAPALLESDAGTARSVRKAMYGPFCSCSPRISPPPMRAGGSGAGVGGAQVDTRVREQQSGSDPLPPQHICPTSQVLLWVYGGSAWAQRGGKGAPGCARRNTWGHLRNINNIFHILNFVFPSVLCEDQKPDGFGKHNGIFQYPTYFTGPHKKWMTKHSDNFKLVKNRNANADDGTLSCCLW</sequence>
<name>R0JEQ2_ANAPL</name>
<proteinExistence type="predicted"/>